<protein>
    <submittedName>
        <fullName evidence="2">Uncharacterized protein</fullName>
    </submittedName>
</protein>
<organism evidence="2 3">
    <name type="scientific">Caenispirillum bisanense</name>
    <dbReference type="NCBI Taxonomy" id="414052"/>
    <lineage>
        <taxon>Bacteria</taxon>
        <taxon>Pseudomonadati</taxon>
        <taxon>Pseudomonadota</taxon>
        <taxon>Alphaproteobacteria</taxon>
        <taxon>Rhodospirillales</taxon>
        <taxon>Novispirillaceae</taxon>
        <taxon>Caenispirillum</taxon>
    </lineage>
</organism>
<sequence length="73" mass="7918">MLAWVRSGPSRYAEQLFVGLLAGSRKVCVFPQVLNVVRVHGLAPRSGREDGVVRIPDRQAPREAGPADAIPRA</sequence>
<dbReference type="Proteomes" id="UP000219621">
    <property type="component" value="Unassembled WGS sequence"/>
</dbReference>
<evidence type="ECO:0000256" key="1">
    <source>
        <dbReference type="SAM" id="MobiDB-lite"/>
    </source>
</evidence>
<dbReference type="EMBL" id="OCNJ01000009">
    <property type="protein sequence ID" value="SOD99455.1"/>
    <property type="molecule type" value="Genomic_DNA"/>
</dbReference>
<name>A0A286GV93_9PROT</name>
<feature type="region of interest" description="Disordered" evidence="1">
    <location>
        <begin position="45"/>
        <end position="73"/>
    </location>
</feature>
<gene>
    <name evidence="2" type="ORF">SAMN05421508_10919</name>
</gene>
<evidence type="ECO:0000313" key="3">
    <source>
        <dbReference type="Proteomes" id="UP000219621"/>
    </source>
</evidence>
<proteinExistence type="predicted"/>
<reference evidence="2 3" key="1">
    <citation type="submission" date="2017-09" db="EMBL/GenBank/DDBJ databases">
        <authorList>
            <person name="Ehlers B."/>
            <person name="Leendertz F.H."/>
        </authorList>
    </citation>
    <scope>NUCLEOTIDE SEQUENCE [LARGE SCALE GENOMIC DNA]</scope>
    <source>
        <strain evidence="2 3">USBA 140</strain>
    </source>
</reference>
<evidence type="ECO:0000313" key="2">
    <source>
        <dbReference type="EMBL" id="SOD99455.1"/>
    </source>
</evidence>
<accession>A0A286GV93</accession>
<keyword evidence="3" id="KW-1185">Reference proteome</keyword>
<feature type="compositionally biased region" description="Basic and acidic residues" evidence="1">
    <location>
        <begin position="46"/>
        <end position="61"/>
    </location>
</feature>
<dbReference type="AlphaFoldDB" id="A0A286GV93"/>